<evidence type="ECO:0000313" key="2">
    <source>
        <dbReference type="EMBL" id="KAL3694745.1"/>
    </source>
</evidence>
<comment type="caution">
    <text evidence="2">The sequence shown here is derived from an EMBL/GenBank/DDBJ whole genome shotgun (WGS) entry which is preliminary data.</text>
</comment>
<name>A0ABD3HXB8_9MARC</name>
<reference evidence="2 3" key="1">
    <citation type="submission" date="2024-09" db="EMBL/GenBank/DDBJ databases">
        <title>Chromosome-scale assembly of Riccia sorocarpa.</title>
        <authorList>
            <person name="Paukszto L."/>
        </authorList>
    </citation>
    <scope>NUCLEOTIDE SEQUENCE [LARGE SCALE GENOMIC DNA]</scope>
    <source>
        <strain evidence="2">LP-2024</strain>
        <tissue evidence="2">Aerial parts of the thallus</tissue>
    </source>
</reference>
<sequence length="661" mass="75366">MASRRWGIYPSDRVDYHARRQPGRAQVIRIPDDITVRYDQLRVALGGSHAVVIRWLMDGMAGRIDALLTARSQRVVPPDDVPMDPSGTDDPDVVPDSQDVVGQDRATGLDEDNPVDDGVESDQEAIEVDDELREVPLQEGDDEPHVPLPAEYGLWARSKIMEFCSLFRVRCPRDGCMLYCLPPIVTELLQIWQLKFQCDDGHTTIFITGEMERDRGSPYVTGQLYHAALCAGLSYTSVSSMLAAIRVHVPTEAHWYAFQSGARGRHIGWCAAVLSYWDAQKASLHAAIRESEEPLVVYVDCRWDSSRNGYHGTVPFINAADDRVIEMVTMTRVEAQSSWNIETRAVERGISSLLEKGIAISEIIHDDNRAVDSIIDRYEILNQKDLWHKCKNIIENFKILQDAKVTAADRSIVDARSRVELAVFTNDMLKQYCRSQQLPVSSTKVTLINRIAEHLGLAAEEYHTVERSRGLKYPELAAHDIAYKLKSWIYTCCRRAKTRGDSRPELLVFDIYTAAQHWAGDHSDCRILPGDRPCGRRQFGDGARFPHGGATHLAVQKFLEEHVTATKMTFYTRARENYMSETFHSVINKFATKRIHWERSHEARLACAALDWNENIRREVAAVYPRRVNNSSVRRRPANTRVLVRRTTRWKDDIRRIIFPE</sequence>
<evidence type="ECO:0008006" key="4">
    <source>
        <dbReference type="Google" id="ProtNLM"/>
    </source>
</evidence>
<dbReference type="PANTHER" id="PTHR31751:SF7">
    <property type="entry name" value="THAP-TYPE DOMAIN-CONTAINING PROTEIN"/>
    <property type="match status" value="1"/>
</dbReference>
<keyword evidence="3" id="KW-1185">Reference proteome</keyword>
<dbReference type="AlphaFoldDB" id="A0ABD3HXB8"/>
<dbReference type="PANTHER" id="PTHR31751">
    <property type="entry name" value="SI:CH211-108C17.2-RELATED-RELATED"/>
    <property type="match status" value="1"/>
</dbReference>
<evidence type="ECO:0000256" key="1">
    <source>
        <dbReference type="SAM" id="MobiDB-lite"/>
    </source>
</evidence>
<organism evidence="2 3">
    <name type="scientific">Riccia sorocarpa</name>
    <dbReference type="NCBI Taxonomy" id="122646"/>
    <lineage>
        <taxon>Eukaryota</taxon>
        <taxon>Viridiplantae</taxon>
        <taxon>Streptophyta</taxon>
        <taxon>Embryophyta</taxon>
        <taxon>Marchantiophyta</taxon>
        <taxon>Marchantiopsida</taxon>
        <taxon>Marchantiidae</taxon>
        <taxon>Marchantiales</taxon>
        <taxon>Ricciaceae</taxon>
        <taxon>Riccia</taxon>
    </lineage>
</organism>
<protein>
    <recommendedName>
        <fullName evidence="4">SAP domain-containing protein</fullName>
    </recommendedName>
</protein>
<gene>
    <name evidence="2" type="ORF">R1sor_008396</name>
</gene>
<feature type="region of interest" description="Disordered" evidence="1">
    <location>
        <begin position="75"/>
        <end position="99"/>
    </location>
</feature>
<accession>A0ABD3HXB8</accession>
<proteinExistence type="predicted"/>
<evidence type="ECO:0000313" key="3">
    <source>
        <dbReference type="Proteomes" id="UP001633002"/>
    </source>
</evidence>
<dbReference type="Proteomes" id="UP001633002">
    <property type="component" value="Unassembled WGS sequence"/>
</dbReference>
<dbReference type="EMBL" id="JBJQOH010000003">
    <property type="protein sequence ID" value="KAL3694745.1"/>
    <property type="molecule type" value="Genomic_DNA"/>
</dbReference>